<evidence type="ECO:0000256" key="20">
    <source>
        <dbReference type="ARBA" id="ARBA00060040"/>
    </source>
</evidence>
<dbReference type="InterPro" id="IPR002867">
    <property type="entry name" value="IBR_dom"/>
</dbReference>
<evidence type="ECO:0000256" key="16">
    <source>
        <dbReference type="ARBA" id="ARBA00022989"/>
    </source>
</evidence>
<evidence type="ECO:0000256" key="6">
    <source>
        <dbReference type="ARBA" id="ARBA00022490"/>
    </source>
</evidence>
<gene>
    <name evidence="29" type="ORF">TKK_005395</name>
</gene>
<evidence type="ECO:0000256" key="5">
    <source>
        <dbReference type="ARBA" id="ARBA00012251"/>
    </source>
</evidence>
<evidence type="ECO:0000256" key="3">
    <source>
        <dbReference type="ARBA" id="ARBA00004496"/>
    </source>
</evidence>
<keyword evidence="13" id="KW-0833">Ubl conjugation pathway</keyword>
<evidence type="ECO:0000256" key="15">
    <source>
        <dbReference type="ARBA" id="ARBA00022843"/>
    </source>
</evidence>
<dbReference type="Proteomes" id="UP001627154">
    <property type="component" value="Unassembled WGS sequence"/>
</dbReference>
<dbReference type="CDD" id="cd20349">
    <property type="entry name" value="BRcat_RBR_RNF144"/>
    <property type="match status" value="1"/>
</dbReference>
<comment type="subcellular location">
    <subcellularLocation>
        <location evidence="3">Cytoplasm</location>
    </subcellularLocation>
    <subcellularLocation>
        <location evidence="2">Mitochondrion membrane</location>
        <topology evidence="2">Single-pass membrane protein</topology>
    </subcellularLocation>
</comment>
<dbReference type="GO" id="GO:0031966">
    <property type="term" value="C:mitochondrial membrane"/>
    <property type="evidence" value="ECO:0007669"/>
    <property type="project" value="UniProtKB-SubCell"/>
</dbReference>
<dbReference type="PROSITE" id="PS50089">
    <property type="entry name" value="ZF_RING_2"/>
    <property type="match status" value="1"/>
</dbReference>
<comment type="similarity">
    <text evidence="19">Belongs to the RBR family. RNF144 subfamily.</text>
</comment>
<dbReference type="EMBL" id="JBJJXI010000045">
    <property type="protein sequence ID" value="KAL3401583.1"/>
    <property type="molecule type" value="Genomic_DNA"/>
</dbReference>
<name>A0ABD2X964_9HYME</name>
<dbReference type="FunFam" id="3.30.40.10:FF:000051">
    <property type="entry name" value="RBR-type E3 ubiquitin transferase"/>
    <property type="match status" value="1"/>
</dbReference>
<dbReference type="InterPro" id="IPR013083">
    <property type="entry name" value="Znf_RING/FYVE/PHD"/>
</dbReference>
<dbReference type="InterPro" id="IPR001841">
    <property type="entry name" value="Znf_RING"/>
</dbReference>
<comment type="caution">
    <text evidence="29">The sequence shown here is derived from an EMBL/GenBank/DDBJ whole genome shotgun (WGS) entry which is preliminary data.</text>
</comment>
<dbReference type="GO" id="GO:0006915">
    <property type="term" value="P:apoptotic process"/>
    <property type="evidence" value="ECO:0007669"/>
    <property type="project" value="UniProtKB-KW"/>
</dbReference>
<keyword evidence="9" id="KW-0053">Apoptosis</keyword>
<evidence type="ECO:0000256" key="17">
    <source>
        <dbReference type="ARBA" id="ARBA00023128"/>
    </source>
</evidence>
<keyword evidence="18 26" id="KW-0472">Membrane</keyword>
<sequence>MPSLHSLVIRRASPMDMGTAASSVTAVNPHSKTNSSPNSKKMEKNSKLSGIRLPLLRKDTSTISLSPAEKTANKNGGEAPLLRPESSASLEVRGNSWVNLGPTALRKCETAVGLSTLTLEGRPVNRSRVCSRCSSLLSLASGSRYSLAGGSFVPAASSQQQIGRLLCKLCLTDVISSETFSIEDCGCSYCKDCMNAYVEFEIEEGAYDISCPDAKCDQDGMLSMKEIKTLVSEELLEKHKKFRLNRDVSMDKDRAWCPRAGCETICSLNAGEAGAGSPSGPVHCPSCATDFCYRCREPWHTGPCPETPLGIPFDSDHIKCCPMCSVPIEKDEGCAQMMCKRCKHVFCWYCLASLDDDFLLRHYDKGPCKNKLGHSRASVIWHRTQVIGIFAGFGLLLLVASPLLLLAAPCIVCCKCRVCGSSRLDQDDAATATATTTLVSGAPSVASAAQTTNVIATPAQEDDATT</sequence>
<organism evidence="29 30">
    <name type="scientific">Trichogramma kaykai</name>
    <dbReference type="NCBI Taxonomy" id="54128"/>
    <lineage>
        <taxon>Eukaryota</taxon>
        <taxon>Metazoa</taxon>
        <taxon>Ecdysozoa</taxon>
        <taxon>Arthropoda</taxon>
        <taxon>Hexapoda</taxon>
        <taxon>Insecta</taxon>
        <taxon>Pterygota</taxon>
        <taxon>Neoptera</taxon>
        <taxon>Endopterygota</taxon>
        <taxon>Hymenoptera</taxon>
        <taxon>Apocrita</taxon>
        <taxon>Proctotrupomorpha</taxon>
        <taxon>Chalcidoidea</taxon>
        <taxon>Trichogrammatidae</taxon>
        <taxon>Trichogramma</taxon>
    </lineage>
</organism>
<evidence type="ECO:0000256" key="7">
    <source>
        <dbReference type="ARBA" id="ARBA00022679"/>
    </source>
</evidence>
<dbReference type="AlphaFoldDB" id="A0ABD2X964"/>
<dbReference type="GO" id="GO:0008270">
    <property type="term" value="F:zinc ion binding"/>
    <property type="evidence" value="ECO:0007669"/>
    <property type="project" value="UniProtKB-KW"/>
</dbReference>
<comment type="subunit">
    <text evidence="21">Interacts with UBE2L3, UBE2L6 and LCMT2, as well as with BAX. Interacts with TBK1; this interaction inhibits TBK1 phosphorylation and 'Lys-63'-linked polyubiquitination.</text>
</comment>
<keyword evidence="17" id="KW-0496">Mitochondrion</keyword>
<dbReference type="Pfam" id="PF22191">
    <property type="entry name" value="IBR_1"/>
    <property type="match status" value="1"/>
</dbReference>
<evidence type="ECO:0000256" key="14">
    <source>
        <dbReference type="ARBA" id="ARBA00022833"/>
    </source>
</evidence>
<keyword evidence="10" id="KW-0479">Metal-binding</keyword>
<dbReference type="Gene3D" id="3.30.40.10">
    <property type="entry name" value="Zinc/RING finger domain, C3HC4 (zinc finger)"/>
    <property type="match status" value="1"/>
</dbReference>
<evidence type="ECO:0000256" key="2">
    <source>
        <dbReference type="ARBA" id="ARBA00004304"/>
    </source>
</evidence>
<evidence type="ECO:0000256" key="23">
    <source>
        <dbReference type="ARBA" id="ARBA00078867"/>
    </source>
</evidence>
<reference evidence="29 30" key="1">
    <citation type="journal article" date="2024" name="bioRxiv">
        <title>A reference genome for Trichogramma kaykai: A tiny desert-dwelling parasitoid wasp with competing sex-ratio distorters.</title>
        <authorList>
            <person name="Culotta J."/>
            <person name="Lindsey A.R."/>
        </authorList>
    </citation>
    <scope>NUCLEOTIDE SEQUENCE [LARGE SCALE GENOMIC DNA]</scope>
    <source>
        <strain evidence="29 30">KSX58</strain>
    </source>
</reference>
<evidence type="ECO:0000256" key="10">
    <source>
        <dbReference type="ARBA" id="ARBA00022723"/>
    </source>
</evidence>
<evidence type="ECO:0000313" key="30">
    <source>
        <dbReference type="Proteomes" id="UP001627154"/>
    </source>
</evidence>
<keyword evidence="12 24" id="KW-0863">Zinc-finger</keyword>
<dbReference type="Gene3D" id="1.20.120.1750">
    <property type="match status" value="1"/>
</dbReference>
<feature type="region of interest" description="Disordered" evidence="25">
    <location>
        <begin position="19"/>
        <end position="82"/>
    </location>
</feature>
<keyword evidence="14" id="KW-0862">Zinc</keyword>
<dbReference type="SMART" id="SM00647">
    <property type="entry name" value="IBR"/>
    <property type="match status" value="1"/>
</dbReference>
<evidence type="ECO:0000259" key="27">
    <source>
        <dbReference type="PROSITE" id="PS50089"/>
    </source>
</evidence>
<dbReference type="SUPFAM" id="SSF57850">
    <property type="entry name" value="RING/U-box"/>
    <property type="match status" value="3"/>
</dbReference>
<keyword evidence="30" id="KW-1185">Reference proteome</keyword>
<proteinExistence type="inferred from homology"/>
<dbReference type="InterPro" id="IPR031127">
    <property type="entry name" value="E3_UB_ligase_RBR"/>
</dbReference>
<keyword evidence="8 26" id="KW-0812">Transmembrane</keyword>
<dbReference type="PROSITE" id="PS00518">
    <property type="entry name" value="ZF_RING_1"/>
    <property type="match status" value="1"/>
</dbReference>
<evidence type="ECO:0000256" key="25">
    <source>
        <dbReference type="SAM" id="MobiDB-lite"/>
    </source>
</evidence>
<evidence type="ECO:0000256" key="1">
    <source>
        <dbReference type="ARBA" id="ARBA00001798"/>
    </source>
</evidence>
<dbReference type="InterPro" id="IPR044066">
    <property type="entry name" value="TRIAD_supradom"/>
</dbReference>
<keyword evidence="15" id="KW-0832">Ubl conjugation</keyword>
<evidence type="ECO:0000256" key="24">
    <source>
        <dbReference type="PROSITE-ProRule" id="PRU00175"/>
    </source>
</evidence>
<evidence type="ECO:0000256" key="26">
    <source>
        <dbReference type="SAM" id="Phobius"/>
    </source>
</evidence>
<comment type="pathway">
    <text evidence="4">Protein modification; protein ubiquitination.</text>
</comment>
<feature type="domain" description="RING-type" evidence="27">
    <location>
        <begin position="167"/>
        <end position="215"/>
    </location>
</feature>
<dbReference type="Pfam" id="PF01485">
    <property type="entry name" value="IBR"/>
    <property type="match status" value="1"/>
</dbReference>
<keyword evidence="7" id="KW-0808">Transferase</keyword>
<dbReference type="PANTHER" id="PTHR11685">
    <property type="entry name" value="RBR FAMILY RING FINGER AND IBR DOMAIN-CONTAINING"/>
    <property type="match status" value="1"/>
</dbReference>
<evidence type="ECO:0000256" key="19">
    <source>
        <dbReference type="ARBA" id="ARBA00038342"/>
    </source>
</evidence>
<keyword evidence="16 26" id="KW-1133">Transmembrane helix</keyword>
<keyword evidence="6" id="KW-0963">Cytoplasm</keyword>
<comment type="function">
    <text evidence="20">E3 ubiquitin-protein ligase which accepts ubiquitin from E2 ubiquitin-conjugating enzymes UBE2L3 and UBE2L6 in the form of a thioester and then directly transfers the ubiquitin to targeted substrates such as LCMT2, thereby promoting their degradation. Induces apoptosis via a p53/TP53-dependent but caspase-independent mechanism. Plays a crucial role in maintaining the genomic stability by controlling the degradation of multiple proteins involved in mitotic progression and DNA damage. Regulates epithelial homeostasis by mediating degradation of CDKN1A and isoform 2 of TP63. Plays a regulatory role in innate immunity by negatively regulating IRF3 activation and IFN-beta production. Mechanistically, inhibits TBK1 phosphorylation and 'Lys-63'-linked polyubiquitination independently of its E3 ligase activity. Alternatively, promotes 'Lys-27' and 'Lys-33'-linked ubiquitination of IFIH1/MDA5, promoting selective autophagic degradation of IFIH1/MDA5 to inhibit antiviral response.</text>
</comment>
<dbReference type="EC" id="2.3.2.31" evidence="5"/>
<dbReference type="SMART" id="SM00184">
    <property type="entry name" value="RING"/>
    <property type="match status" value="2"/>
</dbReference>
<evidence type="ECO:0000256" key="11">
    <source>
        <dbReference type="ARBA" id="ARBA00022737"/>
    </source>
</evidence>
<evidence type="ECO:0000256" key="13">
    <source>
        <dbReference type="ARBA" id="ARBA00022786"/>
    </source>
</evidence>
<evidence type="ECO:0000256" key="8">
    <source>
        <dbReference type="ARBA" id="ARBA00022692"/>
    </source>
</evidence>
<evidence type="ECO:0000256" key="18">
    <source>
        <dbReference type="ARBA" id="ARBA00023136"/>
    </source>
</evidence>
<evidence type="ECO:0000256" key="21">
    <source>
        <dbReference type="ARBA" id="ARBA00061765"/>
    </source>
</evidence>
<dbReference type="CDD" id="cd20352">
    <property type="entry name" value="Rcat_RBR_RNF144"/>
    <property type="match status" value="1"/>
</dbReference>
<evidence type="ECO:0000256" key="12">
    <source>
        <dbReference type="ARBA" id="ARBA00022771"/>
    </source>
</evidence>
<evidence type="ECO:0000256" key="9">
    <source>
        <dbReference type="ARBA" id="ARBA00022703"/>
    </source>
</evidence>
<evidence type="ECO:0000256" key="4">
    <source>
        <dbReference type="ARBA" id="ARBA00004906"/>
    </source>
</evidence>
<protein>
    <recommendedName>
        <fullName evidence="22">E3 ubiquitin-protein ligase RNF144B</fullName>
        <ecNumber evidence="5">2.3.2.31</ecNumber>
    </recommendedName>
    <alternativeName>
        <fullName evidence="23">RING finger protein 144B</fullName>
    </alternativeName>
</protein>
<dbReference type="FunFam" id="1.20.120.1750:FF:000010">
    <property type="entry name" value="RBR-type E3 ubiquitin transferase"/>
    <property type="match status" value="1"/>
</dbReference>
<evidence type="ECO:0000313" key="29">
    <source>
        <dbReference type="EMBL" id="KAL3401583.1"/>
    </source>
</evidence>
<dbReference type="GO" id="GO:0061630">
    <property type="term" value="F:ubiquitin protein ligase activity"/>
    <property type="evidence" value="ECO:0007669"/>
    <property type="project" value="UniProtKB-EC"/>
</dbReference>
<feature type="transmembrane region" description="Helical" evidence="26">
    <location>
        <begin position="386"/>
        <end position="408"/>
    </location>
</feature>
<feature type="domain" description="RING-type" evidence="28">
    <location>
        <begin position="163"/>
        <end position="372"/>
    </location>
</feature>
<evidence type="ECO:0000259" key="28">
    <source>
        <dbReference type="PROSITE" id="PS51873"/>
    </source>
</evidence>
<accession>A0ABD2X964</accession>
<evidence type="ECO:0000256" key="22">
    <source>
        <dbReference type="ARBA" id="ARBA00069720"/>
    </source>
</evidence>
<keyword evidence="11" id="KW-0677">Repeat</keyword>
<comment type="catalytic activity">
    <reaction evidence="1">
        <text>[E2 ubiquitin-conjugating enzyme]-S-ubiquitinyl-L-cysteine + [acceptor protein]-L-lysine = [E2 ubiquitin-conjugating enzyme]-L-cysteine + [acceptor protein]-N(6)-ubiquitinyl-L-lysine.</text>
        <dbReference type="EC" id="2.3.2.31"/>
    </reaction>
</comment>
<feature type="compositionally biased region" description="Polar residues" evidence="25">
    <location>
        <begin position="20"/>
        <end position="39"/>
    </location>
</feature>
<dbReference type="InterPro" id="IPR017907">
    <property type="entry name" value="Znf_RING_CS"/>
</dbReference>
<dbReference type="PROSITE" id="PS51873">
    <property type="entry name" value="TRIAD"/>
    <property type="match status" value="1"/>
</dbReference>
<dbReference type="CDD" id="cd16632">
    <property type="entry name" value="mRING-HC-C4C4_RBR_RNF144"/>
    <property type="match status" value="1"/>
</dbReference>